<evidence type="ECO:0000313" key="2">
    <source>
        <dbReference type="Proteomes" id="UP001597110"/>
    </source>
</evidence>
<comment type="caution">
    <text evidence="1">The sequence shown here is derived from an EMBL/GenBank/DDBJ whole genome shotgun (WGS) entry which is preliminary data.</text>
</comment>
<name>A0ABW2YAN3_9GAMM</name>
<dbReference type="Proteomes" id="UP001597110">
    <property type="component" value="Unassembled WGS sequence"/>
</dbReference>
<keyword evidence="2" id="KW-1185">Reference proteome</keyword>
<gene>
    <name evidence="1" type="ORF">ACFQ0E_06210</name>
</gene>
<accession>A0ABW2YAN3</accession>
<proteinExistence type="predicted"/>
<protein>
    <recommendedName>
        <fullName evidence="3">Integron gene cassette protein</fullName>
    </recommendedName>
</protein>
<dbReference type="EMBL" id="JBHTIF010000001">
    <property type="protein sequence ID" value="MFD0725193.1"/>
    <property type="molecule type" value="Genomic_DNA"/>
</dbReference>
<sequence length="147" mass="15959">MAMGSFNERVAVAVDLIRSRFPNACLHGAQGWCSSGPTSTPMAIDRLKVLFRNDDGTVLMLEETGYREFGELRRLDPPPPVGGPIDWPIEMDLPEADNRKEEAAWIDPYVTVTLRAGVGGNPEFVFGGNPQCPAVIVDTVTGDAREG</sequence>
<organism evidence="1 2">
    <name type="scientific">Lysobacter brunescens</name>
    <dbReference type="NCBI Taxonomy" id="262323"/>
    <lineage>
        <taxon>Bacteria</taxon>
        <taxon>Pseudomonadati</taxon>
        <taxon>Pseudomonadota</taxon>
        <taxon>Gammaproteobacteria</taxon>
        <taxon>Lysobacterales</taxon>
        <taxon>Lysobacteraceae</taxon>
        <taxon>Lysobacter</taxon>
    </lineage>
</organism>
<evidence type="ECO:0008006" key="3">
    <source>
        <dbReference type="Google" id="ProtNLM"/>
    </source>
</evidence>
<reference evidence="2" key="1">
    <citation type="journal article" date="2019" name="Int. J. Syst. Evol. Microbiol.">
        <title>The Global Catalogue of Microorganisms (GCM) 10K type strain sequencing project: providing services to taxonomists for standard genome sequencing and annotation.</title>
        <authorList>
            <consortium name="The Broad Institute Genomics Platform"/>
            <consortium name="The Broad Institute Genome Sequencing Center for Infectious Disease"/>
            <person name="Wu L."/>
            <person name="Ma J."/>
        </authorList>
    </citation>
    <scope>NUCLEOTIDE SEQUENCE [LARGE SCALE GENOMIC DNA]</scope>
    <source>
        <strain evidence="2">CCUG 55585</strain>
    </source>
</reference>
<evidence type="ECO:0000313" key="1">
    <source>
        <dbReference type="EMBL" id="MFD0725193.1"/>
    </source>
</evidence>
<dbReference type="RefSeq" id="WP_386822804.1">
    <property type="nucleotide sequence ID" value="NZ_JBHTIF010000001.1"/>
</dbReference>